<name>A0A9D4ND58_DREPO</name>
<sequence length="107" mass="11738">MLESVIAEVGANVKEACMNSTTQMLEAAHNRDQSALRKISVLDNSTGLVSEPFASQYCKASFVLGQNPDWFVVQRRGGYQNHPEDVIDEEAKQGNLQGQTNVVVETP</sequence>
<protein>
    <submittedName>
        <fullName evidence="1">Uncharacterized protein</fullName>
    </submittedName>
</protein>
<gene>
    <name evidence="1" type="ORF">DPMN_015713</name>
</gene>
<dbReference type="EMBL" id="JAIWYP010000001">
    <property type="protein sequence ID" value="KAH3891609.1"/>
    <property type="molecule type" value="Genomic_DNA"/>
</dbReference>
<dbReference type="AlphaFoldDB" id="A0A9D4ND58"/>
<evidence type="ECO:0000313" key="2">
    <source>
        <dbReference type="Proteomes" id="UP000828390"/>
    </source>
</evidence>
<keyword evidence="2" id="KW-1185">Reference proteome</keyword>
<reference evidence="1" key="1">
    <citation type="journal article" date="2019" name="bioRxiv">
        <title>The Genome of the Zebra Mussel, Dreissena polymorpha: A Resource for Invasive Species Research.</title>
        <authorList>
            <person name="McCartney M.A."/>
            <person name="Auch B."/>
            <person name="Kono T."/>
            <person name="Mallez S."/>
            <person name="Zhang Y."/>
            <person name="Obille A."/>
            <person name="Becker A."/>
            <person name="Abrahante J.E."/>
            <person name="Garbe J."/>
            <person name="Badalamenti J.P."/>
            <person name="Herman A."/>
            <person name="Mangelson H."/>
            <person name="Liachko I."/>
            <person name="Sullivan S."/>
            <person name="Sone E.D."/>
            <person name="Koren S."/>
            <person name="Silverstein K.A.T."/>
            <person name="Beckman K.B."/>
            <person name="Gohl D.M."/>
        </authorList>
    </citation>
    <scope>NUCLEOTIDE SEQUENCE</scope>
    <source>
        <strain evidence="1">Duluth1</strain>
        <tissue evidence="1">Whole animal</tissue>
    </source>
</reference>
<dbReference type="Proteomes" id="UP000828390">
    <property type="component" value="Unassembled WGS sequence"/>
</dbReference>
<comment type="caution">
    <text evidence="1">The sequence shown here is derived from an EMBL/GenBank/DDBJ whole genome shotgun (WGS) entry which is preliminary data.</text>
</comment>
<evidence type="ECO:0000313" key="1">
    <source>
        <dbReference type="EMBL" id="KAH3891609.1"/>
    </source>
</evidence>
<proteinExistence type="predicted"/>
<accession>A0A9D4ND58</accession>
<organism evidence="1 2">
    <name type="scientific">Dreissena polymorpha</name>
    <name type="common">Zebra mussel</name>
    <name type="synonym">Mytilus polymorpha</name>
    <dbReference type="NCBI Taxonomy" id="45954"/>
    <lineage>
        <taxon>Eukaryota</taxon>
        <taxon>Metazoa</taxon>
        <taxon>Spiralia</taxon>
        <taxon>Lophotrochozoa</taxon>
        <taxon>Mollusca</taxon>
        <taxon>Bivalvia</taxon>
        <taxon>Autobranchia</taxon>
        <taxon>Heteroconchia</taxon>
        <taxon>Euheterodonta</taxon>
        <taxon>Imparidentia</taxon>
        <taxon>Neoheterodontei</taxon>
        <taxon>Myida</taxon>
        <taxon>Dreissenoidea</taxon>
        <taxon>Dreissenidae</taxon>
        <taxon>Dreissena</taxon>
    </lineage>
</organism>
<reference evidence="1" key="2">
    <citation type="submission" date="2020-11" db="EMBL/GenBank/DDBJ databases">
        <authorList>
            <person name="McCartney M.A."/>
            <person name="Auch B."/>
            <person name="Kono T."/>
            <person name="Mallez S."/>
            <person name="Becker A."/>
            <person name="Gohl D.M."/>
            <person name="Silverstein K.A.T."/>
            <person name="Koren S."/>
            <person name="Bechman K.B."/>
            <person name="Herman A."/>
            <person name="Abrahante J.E."/>
            <person name="Garbe J."/>
        </authorList>
    </citation>
    <scope>NUCLEOTIDE SEQUENCE</scope>
    <source>
        <strain evidence="1">Duluth1</strain>
        <tissue evidence="1">Whole animal</tissue>
    </source>
</reference>